<dbReference type="AlphaFoldDB" id="A0A6V8H0X7"/>
<name>A0A6V8H0X7_TALPI</name>
<proteinExistence type="predicted"/>
<keyword evidence="9" id="KW-1185">Reference proteome</keyword>
<reference evidence="9" key="1">
    <citation type="journal article" date="2015" name="Genome Announc.">
        <title>Draft genome sequence of Talaromyces cellulolyticus strain Y-94, a source of lignocellulosic biomass-degrading enzymes.</title>
        <authorList>
            <person name="Fujii T."/>
            <person name="Koike H."/>
            <person name="Sawayama S."/>
            <person name="Yano S."/>
            <person name="Inoue H."/>
        </authorList>
    </citation>
    <scope>NUCLEOTIDE SEQUENCE [LARGE SCALE GENOMIC DNA]</scope>
    <source>
        <strain evidence="9">Y-94</strain>
    </source>
</reference>
<feature type="compositionally biased region" description="Polar residues" evidence="6">
    <location>
        <begin position="54"/>
        <end position="75"/>
    </location>
</feature>
<evidence type="ECO:0000256" key="5">
    <source>
        <dbReference type="ARBA" id="ARBA00023242"/>
    </source>
</evidence>
<keyword evidence="5" id="KW-0539">Nucleus</keyword>
<feature type="region of interest" description="Disordered" evidence="6">
    <location>
        <begin position="677"/>
        <end position="730"/>
    </location>
</feature>
<feature type="compositionally biased region" description="Low complexity" evidence="6">
    <location>
        <begin position="677"/>
        <end position="688"/>
    </location>
</feature>
<dbReference type="CDD" id="cd12148">
    <property type="entry name" value="fungal_TF_MHR"/>
    <property type="match status" value="1"/>
</dbReference>
<protein>
    <recommendedName>
        <fullName evidence="7">Zn(2)-C6 fungal-type domain-containing protein</fullName>
    </recommendedName>
</protein>
<organism evidence="8 9">
    <name type="scientific">Talaromyces pinophilus</name>
    <name type="common">Penicillium pinophilum</name>
    <dbReference type="NCBI Taxonomy" id="128442"/>
    <lineage>
        <taxon>Eukaryota</taxon>
        <taxon>Fungi</taxon>
        <taxon>Dikarya</taxon>
        <taxon>Ascomycota</taxon>
        <taxon>Pezizomycotina</taxon>
        <taxon>Eurotiomycetes</taxon>
        <taxon>Eurotiomycetidae</taxon>
        <taxon>Eurotiales</taxon>
        <taxon>Trichocomaceae</taxon>
        <taxon>Talaromyces</taxon>
        <taxon>Talaromyces sect. Talaromyces</taxon>
    </lineage>
</organism>
<evidence type="ECO:0000256" key="4">
    <source>
        <dbReference type="ARBA" id="ARBA00023163"/>
    </source>
</evidence>
<gene>
    <name evidence="8" type="ORF">TCE0_015r01801</name>
</gene>
<keyword evidence="1" id="KW-0479">Metal-binding</keyword>
<dbReference type="InterPro" id="IPR036864">
    <property type="entry name" value="Zn2-C6_fun-type_DNA-bd_sf"/>
</dbReference>
<dbReference type="CDD" id="cd00067">
    <property type="entry name" value="GAL4"/>
    <property type="match status" value="1"/>
</dbReference>
<dbReference type="Pfam" id="PF00172">
    <property type="entry name" value="Zn_clus"/>
    <property type="match status" value="1"/>
</dbReference>
<keyword evidence="2" id="KW-0805">Transcription regulation</keyword>
<feature type="compositionally biased region" description="Low complexity" evidence="6">
    <location>
        <begin position="797"/>
        <end position="812"/>
    </location>
</feature>
<feature type="compositionally biased region" description="Low complexity" evidence="6">
    <location>
        <begin position="754"/>
        <end position="780"/>
    </location>
</feature>
<keyword evidence="3" id="KW-0238">DNA-binding</keyword>
<dbReference type="PROSITE" id="PS00463">
    <property type="entry name" value="ZN2_CY6_FUNGAL_1"/>
    <property type="match status" value="1"/>
</dbReference>
<dbReference type="SMART" id="SM00066">
    <property type="entry name" value="GAL4"/>
    <property type="match status" value="1"/>
</dbReference>
<dbReference type="SUPFAM" id="SSF57701">
    <property type="entry name" value="Zn2/Cys6 DNA-binding domain"/>
    <property type="match status" value="1"/>
</dbReference>
<accession>A0A6V8H0X7</accession>
<dbReference type="PROSITE" id="PS50048">
    <property type="entry name" value="ZN2_CY6_FUNGAL_2"/>
    <property type="match status" value="1"/>
</dbReference>
<dbReference type="PANTHER" id="PTHR31668:SF26">
    <property type="entry name" value="GLUCOSE TRANSPORT TRANSCRIPTION REGULATOR RGT1-RELATED"/>
    <property type="match status" value="1"/>
</dbReference>
<keyword evidence="4" id="KW-0804">Transcription</keyword>
<evidence type="ECO:0000256" key="1">
    <source>
        <dbReference type="ARBA" id="ARBA00022723"/>
    </source>
</evidence>
<comment type="caution">
    <text evidence="8">The sequence shown here is derived from an EMBL/GenBank/DDBJ whole genome shotgun (WGS) entry which is preliminary data.</text>
</comment>
<dbReference type="PANTHER" id="PTHR31668">
    <property type="entry name" value="GLUCOSE TRANSPORT TRANSCRIPTION REGULATOR RGT1-RELATED-RELATED"/>
    <property type="match status" value="1"/>
</dbReference>
<feature type="region of interest" description="Disordered" evidence="6">
    <location>
        <begin position="50"/>
        <end position="95"/>
    </location>
</feature>
<dbReference type="GO" id="GO:0000981">
    <property type="term" value="F:DNA-binding transcription factor activity, RNA polymerase II-specific"/>
    <property type="evidence" value="ECO:0007669"/>
    <property type="project" value="InterPro"/>
</dbReference>
<dbReference type="InterPro" id="IPR050797">
    <property type="entry name" value="Carb_Metab_Trans_Reg"/>
</dbReference>
<feature type="compositionally biased region" description="Low complexity" evidence="6">
    <location>
        <begin position="695"/>
        <end position="724"/>
    </location>
</feature>
<sequence length="843" mass="92130">MNSREASDLPPTPSYPANSAQVNQNAIYYAGRQLTADEILTAELSRDAAGNNLGDGSTNDQQHNNAFAFPPNQQVGVDPNHDLSYGDQSARRKRSKVSRACDECRRKKVRCDATSESGVETCSNCRRLGVACQFSRVPMKRGPSKGYIKELAERLNTLESQMQPPMAQQDIQYQGMSEISPPRGYHEFSPPIDGNLLGRKRTFSMSEGIHGLPLTGPTFTPRGQATVGETTVNLPESYPLFSMHQPQAKLSAPYWSDGLDRDHDLTLPVESVVGVLSQPANDDTKPYAVDEGALKAYYEKIHPILPILPSSKERLHAILHKCSRTLQEVFSHALYAATHTSIDRVRGTFTDVGSLENALDLVSAHLRDPYNLRTLPVNLVWIQTLSFLVIDCDMRGPDNLHGRNGLPKQTLVDHLMSLAYRVAKPFDQNRDPFPVFQDIDSDANIARRDWFSASILCRWHLVGMGERDFVEDDIQEINLPSDYSFMSPAAVQLTSYSSELSAALRIIEIDHDSLSLNTKFKKASRSLLFHLLRVVLGHEQRLANTDATILPAGYLEALGPQVYWTVNLYITRFLYVFAPYEVIHSAEALVKEMHKDVLTTRISSPIDIYSLSLAVITLLEASKLPHCAEFCWKILGDVEQILDRRAQATAAAGEFEDLFSTPQWDQQLRAWIAAEKSNQPQQQNNENPNTEDTEQQQNQNQSSTSNATSTANNNANNNSSSSQPPLVGPNEQRSLQHLADLAVGAEGTSSNEDGSAPPATTTSASGSAPTGTAATANNNAVDISNETEGAGSGTAAGNGTAQQQGPTAAATTGLGGGAVIVDFSSALRRGFMNVLSMPPGSRH</sequence>
<evidence type="ECO:0000313" key="9">
    <source>
        <dbReference type="Proteomes" id="UP000053095"/>
    </source>
</evidence>
<evidence type="ECO:0000256" key="6">
    <source>
        <dbReference type="SAM" id="MobiDB-lite"/>
    </source>
</evidence>
<dbReference type="Proteomes" id="UP000053095">
    <property type="component" value="Unassembled WGS sequence"/>
</dbReference>
<dbReference type="GO" id="GO:0003677">
    <property type="term" value="F:DNA binding"/>
    <property type="evidence" value="ECO:0007669"/>
    <property type="project" value="UniProtKB-KW"/>
</dbReference>
<evidence type="ECO:0000259" key="7">
    <source>
        <dbReference type="PROSITE" id="PS50048"/>
    </source>
</evidence>
<feature type="domain" description="Zn(2)-C6 fungal-type" evidence="7">
    <location>
        <begin position="100"/>
        <end position="134"/>
    </location>
</feature>
<dbReference type="InterPro" id="IPR001138">
    <property type="entry name" value="Zn2Cys6_DnaBD"/>
</dbReference>
<evidence type="ECO:0000313" key="8">
    <source>
        <dbReference type="EMBL" id="GAM34309.1"/>
    </source>
</evidence>
<dbReference type="Gene3D" id="4.10.240.10">
    <property type="entry name" value="Zn(2)-C6 fungal-type DNA-binding domain"/>
    <property type="match status" value="1"/>
</dbReference>
<evidence type="ECO:0000256" key="2">
    <source>
        <dbReference type="ARBA" id="ARBA00023015"/>
    </source>
</evidence>
<evidence type="ECO:0000256" key="3">
    <source>
        <dbReference type="ARBA" id="ARBA00023125"/>
    </source>
</evidence>
<feature type="region of interest" description="Disordered" evidence="6">
    <location>
        <begin position="745"/>
        <end position="814"/>
    </location>
</feature>
<dbReference type="EMBL" id="DF933811">
    <property type="protein sequence ID" value="GAM34309.1"/>
    <property type="molecule type" value="Genomic_DNA"/>
</dbReference>
<dbReference type="GO" id="GO:0008270">
    <property type="term" value="F:zinc ion binding"/>
    <property type="evidence" value="ECO:0007669"/>
    <property type="project" value="InterPro"/>
</dbReference>